<sequence length="8" mass="927">RRGPHPAH</sequence>
<organism evidence="1 2">
    <name type="scientific">Verticillium longisporum</name>
    <name type="common">Verticillium dahliae var. longisporum</name>
    <dbReference type="NCBI Taxonomy" id="100787"/>
    <lineage>
        <taxon>Eukaryota</taxon>
        <taxon>Fungi</taxon>
        <taxon>Dikarya</taxon>
        <taxon>Ascomycota</taxon>
        <taxon>Pezizomycotina</taxon>
        <taxon>Sordariomycetes</taxon>
        <taxon>Hypocreomycetidae</taxon>
        <taxon>Glomerellales</taxon>
        <taxon>Plectosphaerellaceae</taxon>
        <taxon>Verticillium</taxon>
    </lineage>
</organism>
<evidence type="ECO:0000313" key="2">
    <source>
        <dbReference type="Proteomes" id="UP000045706"/>
    </source>
</evidence>
<feature type="non-terminal residue" evidence="1">
    <location>
        <position position="1"/>
    </location>
</feature>
<protein>
    <submittedName>
        <fullName evidence="1">Uncharacterized protein</fullName>
    </submittedName>
</protein>
<dbReference type="EMBL" id="CVQI01014736">
    <property type="protein sequence ID" value="CRK23505.1"/>
    <property type="molecule type" value="Genomic_DNA"/>
</dbReference>
<dbReference type="Proteomes" id="UP000045706">
    <property type="component" value="Unassembled WGS sequence"/>
</dbReference>
<evidence type="ECO:0000313" key="1">
    <source>
        <dbReference type="EMBL" id="CRK23505.1"/>
    </source>
</evidence>
<name>A0A0G4LP69_VERLO</name>
<reference evidence="2" key="1">
    <citation type="submission" date="2015-05" db="EMBL/GenBank/DDBJ databases">
        <authorList>
            <person name="Fogelqvist Johan"/>
        </authorList>
    </citation>
    <scope>NUCLEOTIDE SEQUENCE [LARGE SCALE GENOMIC DNA]</scope>
</reference>
<gene>
    <name evidence="1" type="ORF">BN1723_018071</name>
</gene>
<accession>A0A0G4LP69</accession>
<proteinExistence type="predicted"/>